<dbReference type="Gene3D" id="6.10.10.120">
    <property type="entry name" value="Antitoxin ParD1-like"/>
    <property type="match status" value="1"/>
</dbReference>
<dbReference type="Proteomes" id="UP001432180">
    <property type="component" value="Chromosome"/>
</dbReference>
<name>A0ABZ0S5E3_9GAMM</name>
<evidence type="ECO:0000256" key="1">
    <source>
        <dbReference type="ARBA" id="ARBA00008580"/>
    </source>
</evidence>
<evidence type="ECO:0000256" key="2">
    <source>
        <dbReference type="ARBA" id="ARBA00017940"/>
    </source>
</evidence>
<gene>
    <name evidence="5" type="primary">parD4_2</name>
    <name evidence="5" type="ORF">Thiowin_00661</name>
</gene>
<dbReference type="InterPro" id="IPR022789">
    <property type="entry name" value="ParD"/>
</dbReference>
<organism evidence="5 6">
    <name type="scientific">Thiorhodovibrio winogradskyi</name>
    <dbReference type="NCBI Taxonomy" id="77007"/>
    <lineage>
        <taxon>Bacteria</taxon>
        <taxon>Pseudomonadati</taxon>
        <taxon>Pseudomonadota</taxon>
        <taxon>Gammaproteobacteria</taxon>
        <taxon>Chromatiales</taxon>
        <taxon>Chromatiaceae</taxon>
        <taxon>Thiorhodovibrio</taxon>
    </lineage>
</organism>
<comment type="function">
    <text evidence="4">Antitoxin component of a type II toxin-antitoxin (TA) system. Neutralizes the effect of toxin ParE.</text>
</comment>
<sequence>MVATMNLSLPDTMIAWIDECSRSGQYSDGSEYVRELIRRDQERTAKITRMQALIDEAGARREGRRSMQDLEAEALARLAAPQ</sequence>
<accession>A0ABZ0S5E3</accession>
<comment type="similarity">
    <text evidence="1">Belongs to the ParD antitoxin family.</text>
</comment>
<dbReference type="RefSeq" id="WP_408034152.1">
    <property type="nucleotide sequence ID" value="NZ_CP121472.1"/>
</dbReference>
<dbReference type="PANTHER" id="PTHR36582">
    <property type="entry name" value="ANTITOXIN PARD"/>
    <property type="match status" value="1"/>
</dbReference>
<protein>
    <recommendedName>
        <fullName evidence="2">Antitoxin ParD</fullName>
    </recommendedName>
</protein>
<evidence type="ECO:0000256" key="4">
    <source>
        <dbReference type="ARBA" id="ARBA00037106"/>
    </source>
</evidence>
<evidence type="ECO:0000313" key="5">
    <source>
        <dbReference type="EMBL" id="WPL15744.1"/>
    </source>
</evidence>
<dbReference type="PANTHER" id="PTHR36582:SF2">
    <property type="entry name" value="ANTITOXIN PARD"/>
    <property type="match status" value="1"/>
</dbReference>
<evidence type="ECO:0000313" key="6">
    <source>
        <dbReference type="Proteomes" id="UP001432180"/>
    </source>
</evidence>
<dbReference type="CDD" id="cd22231">
    <property type="entry name" value="RHH_NikR_HicB-like"/>
    <property type="match status" value="1"/>
</dbReference>
<dbReference type="EMBL" id="CP121472">
    <property type="protein sequence ID" value="WPL15744.1"/>
    <property type="molecule type" value="Genomic_DNA"/>
</dbReference>
<dbReference type="SUPFAM" id="SSF47598">
    <property type="entry name" value="Ribbon-helix-helix"/>
    <property type="match status" value="1"/>
</dbReference>
<dbReference type="InterPro" id="IPR010985">
    <property type="entry name" value="Ribbon_hlx_hlx"/>
</dbReference>
<keyword evidence="6" id="KW-1185">Reference proteome</keyword>
<reference evidence="5 6" key="1">
    <citation type="journal article" date="2023" name="Microorganisms">
        <title>Thiorhodovibrio frisius and Trv. litoralis spp. nov., Two Novel Members from a Clade of Fastidious Purple Sulfur Bacteria That Exhibit Unique Red-Shifted Light-Harvesting Capabilities.</title>
        <authorList>
            <person name="Methner A."/>
            <person name="Kuzyk S.B."/>
            <person name="Petersen J."/>
            <person name="Bauer S."/>
            <person name="Brinkmann H."/>
            <person name="Sichau K."/>
            <person name="Wanner G."/>
            <person name="Wolf J."/>
            <person name="Neumann-Schaal M."/>
            <person name="Henke P."/>
            <person name="Tank M."/>
            <person name="Sproer C."/>
            <person name="Bunk B."/>
            <person name="Overmann J."/>
        </authorList>
    </citation>
    <scope>NUCLEOTIDE SEQUENCE [LARGE SCALE GENOMIC DNA]</scope>
    <source>
        <strain evidence="5 6">DSM 6702</strain>
    </source>
</reference>
<dbReference type="InterPro" id="IPR038296">
    <property type="entry name" value="ParD_sf"/>
</dbReference>
<evidence type="ECO:0000256" key="3">
    <source>
        <dbReference type="ARBA" id="ARBA00022649"/>
    </source>
</evidence>
<keyword evidence="3" id="KW-1277">Toxin-antitoxin system</keyword>
<dbReference type="NCBIfam" id="TIGR02606">
    <property type="entry name" value="antidote_CC2985"/>
    <property type="match status" value="1"/>
</dbReference>
<proteinExistence type="inferred from homology"/>